<proteinExistence type="predicted"/>
<dbReference type="EMBL" id="JARBDR010000337">
    <property type="protein sequence ID" value="KAJ8315765.1"/>
    <property type="molecule type" value="Genomic_DNA"/>
</dbReference>
<keyword evidence="1" id="KW-0175">Coiled coil</keyword>
<reference evidence="2 3" key="1">
    <citation type="submission" date="2022-12" db="EMBL/GenBank/DDBJ databases">
        <title>Chromosome-level genome of Tegillarca granosa.</title>
        <authorList>
            <person name="Kim J."/>
        </authorList>
    </citation>
    <scope>NUCLEOTIDE SEQUENCE [LARGE SCALE GENOMIC DNA]</scope>
    <source>
        <strain evidence="2">Teg-2019</strain>
        <tissue evidence="2">Adductor muscle</tissue>
    </source>
</reference>
<dbReference type="Proteomes" id="UP001217089">
    <property type="component" value="Unassembled WGS sequence"/>
</dbReference>
<feature type="coiled-coil region" evidence="1">
    <location>
        <begin position="131"/>
        <end position="191"/>
    </location>
</feature>
<dbReference type="PANTHER" id="PTHR47331">
    <property type="entry name" value="PHD-TYPE DOMAIN-CONTAINING PROTEIN"/>
    <property type="match status" value="1"/>
</dbReference>
<gene>
    <name evidence="2" type="ORF">KUTeg_007915</name>
</gene>
<evidence type="ECO:0000313" key="2">
    <source>
        <dbReference type="EMBL" id="KAJ8315765.1"/>
    </source>
</evidence>
<dbReference type="PANTHER" id="PTHR47331:SF6">
    <property type="entry name" value="DOUBLECORTIN DOMAIN-CONTAINING PROTEIN"/>
    <property type="match status" value="1"/>
</dbReference>
<organism evidence="2 3">
    <name type="scientific">Tegillarca granosa</name>
    <name type="common">Malaysian cockle</name>
    <name type="synonym">Anadara granosa</name>
    <dbReference type="NCBI Taxonomy" id="220873"/>
    <lineage>
        <taxon>Eukaryota</taxon>
        <taxon>Metazoa</taxon>
        <taxon>Spiralia</taxon>
        <taxon>Lophotrochozoa</taxon>
        <taxon>Mollusca</taxon>
        <taxon>Bivalvia</taxon>
        <taxon>Autobranchia</taxon>
        <taxon>Pteriomorphia</taxon>
        <taxon>Arcoida</taxon>
        <taxon>Arcoidea</taxon>
        <taxon>Arcidae</taxon>
        <taxon>Tegillarca</taxon>
    </lineage>
</organism>
<sequence>MASITSLRVRPLSEKGRQLLEDKVSWFNQKLLCIKSDIDSLIRSVDGRDMNVEEVRKNLLESLQCYEDISINFVCFLETQRSLESDREKVSHLLVRDTLRSKVQKCLLDLKQLDIKIKQRTSSVSSTTSDLRRKKYELNAARAKVKHVELELQEIMRQKKELDARMSLLAVKQEEIKLETEVQELEDLELSNSSVSDSLPLFKYEQISNFDIRNCEHDRNICVDIGFIPPPVEFQDCESVFEKVAAACDVPVLNNITNINSETMTSVPNLSNPTLHHYVNSVIAPANSFDRLPYISSYQKSKASLYKDIYPIPVPPVATPRKDNFPLTYVSDISGSLDNVPSTCKNNSIPLQNSGKIQFMPTRNIMNETYSVHSSSEPDNQSNDSSSQVEMCKLMTQMMAHKDIVLTRLVKYDDSPMHYVSWKQTFKDVINELGVNDAEELDLLLRWLGPASAKQAASIKASCGGNLLEALKKLVFTYVGGECDVSGSDT</sequence>
<protein>
    <submittedName>
        <fullName evidence="2">Uncharacterized protein</fullName>
    </submittedName>
</protein>
<comment type="caution">
    <text evidence="2">The sequence shown here is derived from an EMBL/GenBank/DDBJ whole genome shotgun (WGS) entry which is preliminary data.</text>
</comment>
<evidence type="ECO:0000256" key="1">
    <source>
        <dbReference type="SAM" id="Coils"/>
    </source>
</evidence>
<keyword evidence="3" id="KW-1185">Reference proteome</keyword>
<name>A0ABQ9FJA3_TEGGR</name>
<evidence type="ECO:0000313" key="3">
    <source>
        <dbReference type="Proteomes" id="UP001217089"/>
    </source>
</evidence>
<accession>A0ABQ9FJA3</accession>